<evidence type="ECO:0000313" key="1">
    <source>
        <dbReference type="EMBL" id="ABP51015.1"/>
    </source>
</evidence>
<proteinExistence type="predicted"/>
<gene>
    <name evidence="1" type="ordered locus">Pars_1458</name>
</gene>
<dbReference type="HOGENOM" id="CLU_2447780_0_0_2"/>
<sequence length="89" mass="9737">MALSLEPHRWAMYYDYTPDCHAADTVSALLLSHICEKVYVAEGMVDALAALRMASVSYEISHSGETRGDTTSRLHQLGVAIPQCNVSIP</sequence>
<protein>
    <submittedName>
        <fullName evidence="1">Uncharacterized protein</fullName>
    </submittedName>
</protein>
<reference evidence="1 2" key="1">
    <citation type="submission" date="2007-04" db="EMBL/GenBank/DDBJ databases">
        <title>Complete sequence of Pyrobaculum arsenaticum DSM 13514.</title>
        <authorList>
            <consortium name="US DOE Joint Genome Institute"/>
            <person name="Copeland A."/>
            <person name="Lucas S."/>
            <person name="Lapidus A."/>
            <person name="Barry K."/>
            <person name="Glavina del Rio T."/>
            <person name="Dalin E."/>
            <person name="Tice H."/>
            <person name="Pitluck S."/>
            <person name="Chain P."/>
            <person name="Malfatti S."/>
            <person name="Shin M."/>
            <person name="Vergez L."/>
            <person name="Schmutz J."/>
            <person name="Larimer F."/>
            <person name="Land M."/>
            <person name="Hauser L."/>
            <person name="Kyrpides N."/>
            <person name="Mikhailova N."/>
            <person name="Cozen A.E."/>
            <person name="Fitz-Gibbon S.T."/>
            <person name="House C.H."/>
            <person name="Saltikov C."/>
            <person name="Lowe T.M."/>
            <person name="Richardson P."/>
        </authorList>
    </citation>
    <scope>NUCLEOTIDE SEQUENCE [LARGE SCALE GENOMIC DNA]</scope>
    <source>
        <strain evidence="2">ATCC 700994 / DSM 13514 / JCM 11321 / PZ6</strain>
    </source>
</reference>
<accession>A4WKU8</accession>
<evidence type="ECO:0000313" key="2">
    <source>
        <dbReference type="Proteomes" id="UP000001567"/>
    </source>
</evidence>
<name>A4WKU8_PYRAR</name>
<organism evidence="1 2">
    <name type="scientific">Pyrobaculum arsenaticum (strain DSM 13514 / JCM 11321 / PZ6)</name>
    <dbReference type="NCBI Taxonomy" id="340102"/>
    <lineage>
        <taxon>Archaea</taxon>
        <taxon>Thermoproteota</taxon>
        <taxon>Thermoprotei</taxon>
        <taxon>Thermoproteales</taxon>
        <taxon>Thermoproteaceae</taxon>
        <taxon>Pyrobaculum</taxon>
    </lineage>
</organism>
<dbReference type="EMBL" id="CP000660">
    <property type="protein sequence ID" value="ABP51015.1"/>
    <property type="molecule type" value="Genomic_DNA"/>
</dbReference>
<dbReference type="AlphaFoldDB" id="A4WKU8"/>
<dbReference type="Proteomes" id="UP000001567">
    <property type="component" value="Chromosome"/>
</dbReference>
<dbReference type="KEGG" id="pas:Pars_1458"/>